<comment type="caution">
    <text evidence="2">The sequence shown here is derived from an EMBL/GenBank/DDBJ whole genome shotgun (WGS) entry which is preliminary data.</text>
</comment>
<evidence type="ECO:0000259" key="1">
    <source>
        <dbReference type="Pfam" id="PF01243"/>
    </source>
</evidence>
<dbReference type="Pfam" id="PF01243">
    <property type="entry name" value="PNPOx_N"/>
    <property type="match status" value="1"/>
</dbReference>
<feature type="domain" description="Pyridoxamine 5'-phosphate oxidase N-terminal" evidence="1">
    <location>
        <begin position="41"/>
        <end position="167"/>
    </location>
</feature>
<keyword evidence="3" id="KW-1185">Reference proteome</keyword>
<evidence type="ECO:0000313" key="3">
    <source>
        <dbReference type="Proteomes" id="UP000598217"/>
    </source>
</evidence>
<dbReference type="Gene3D" id="2.30.110.10">
    <property type="entry name" value="Electron Transport, Fmn-binding Protein, Chain A"/>
    <property type="match status" value="1"/>
</dbReference>
<dbReference type="PANTHER" id="PTHR42815:SF2">
    <property type="entry name" value="FAD-BINDING, PUTATIVE (AFU_ORTHOLOGUE AFUA_6G07600)-RELATED"/>
    <property type="match status" value="1"/>
</dbReference>
<dbReference type="RefSeq" id="WP_191274959.1">
    <property type="nucleotide sequence ID" value="NZ_BMXJ01000008.1"/>
</dbReference>
<name>A0ABR9HKP7_9ACTN</name>
<dbReference type="InterPro" id="IPR012349">
    <property type="entry name" value="Split_barrel_FMN-bd"/>
</dbReference>
<dbReference type="PANTHER" id="PTHR42815">
    <property type="entry name" value="FAD-BINDING, PUTATIVE (AFU_ORTHOLOGUE AFUA_6G07600)-RELATED"/>
    <property type="match status" value="1"/>
</dbReference>
<evidence type="ECO:0000313" key="2">
    <source>
        <dbReference type="EMBL" id="MBE1459591.1"/>
    </source>
</evidence>
<dbReference type="EMBL" id="JADBDY010000001">
    <property type="protein sequence ID" value="MBE1459591.1"/>
    <property type="molecule type" value="Genomic_DNA"/>
</dbReference>
<sequence>MTQTDPNRMPGTEGERHVQAVMGTTDRADRFYRDQMLDHLNPAMKEFIARQEMLFIATADSRGECDSSFRAGPPGFVHVIDDRTLAYPEYRGNGVFASAGNVVQNPHIGLMFLDFQRERIGLHVNGRVKIMEDERLRPRVPGLPLPQTPGQRAQMWMMVQVEEAYIHCRKHIPHLRRVGADESWGTDDALSKGGDFFAAKQENEARRGATSAAGYP</sequence>
<protein>
    <submittedName>
        <fullName evidence="2">Pyridoxine 5'-phosphate oxidase superfamily flavin-nucleotide-binding protein</fullName>
    </submittedName>
</protein>
<dbReference type="InterPro" id="IPR011576">
    <property type="entry name" value="Pyridox_Oxase_N"/>
</dbReference>
<reference evidence="2 3" key="1">
    <citation type="submission" date="2020-10" db="EMBL/GenBank/DDBJ databases">
        <title>Sequencing the genomes of 1000 actinobacteria strains.</title>
        <authorList>
            <person name="Klenk H.-P."/>
        </authorList>
    </citation>
    <scope>NUCLEOTIDE SEQUENCE [LARGE SCALE GENOMIC DNA]</scope>
    <source>
        <strain evidence="2 3">DSM 45157</strain>
    </source>
</reference>
<accession>A0ABR9HKP7</accession>
<proteinExistence type="predicted"/>
<organism evidence="2 3">
    <name type="scientific">Nocardiopsis terrae</name>
    <dbReference type="NCBI Taxonomy" id="372655"/>
    <lineage>
        <taxon>Bacteria</taxon>
        <taxon>Bacillati</taxon>
        <taxon>Actinomycetota</taxon>
        <taxon>Actinomycetes</taxon>
        <taxon>Streptosporangiales</taxon>
        <taxon>Nocardiopsidaceae</taxon>
        <taxon>Nocardiopsis</taxon>
    </lineage>
</organism>
<dbReference type="Proteomes" id="UP000598217">
    <property type="component" value="Unassembled WGS sequence"/>
</dbReference>
<gene>
    <name evidence="2" type="ORF">H4W79_003805</name>
</gene>
<dbReference type="SUPFAM" id="SSF50475">
    <property type="entry name" value="FMN-binding split barrel"/>
    <property type="match status" value="1"/>
</dbReference>